<organism evidence="2 3">
    <name type="scientific">Salinimicrobium sediminis</name>
    <dbReference type="NCBI Taxonomy" id="1343891"/>
    <lineage>
        <taxon>Bacteria</taxon>
        <taxon>Pseudomonadati</taxon>
        <taxon>Bacteroidota</taxon>
        <taxon>Flavobacteriia</taxon>
        <taxon>Flavobacteriales</taxon>
        <taxon>Flavobacteriaceae</taxon>
        <taxon>Salinimicrobium</taxon>
    </lineage>
</organism>
<keyword evidence="3" id="KW-1185">Reference proteome</keyword>
<keyword evidence="2" id="KW-0808">Transferase</keyword>
<dbReference type="InterPro" id="IPR016181">
    <property type="entry name" value="Acyl_CoA_acyltransferase"/>
</dbReference>
<proteinExistence type="predicted"/>
<feature type="domain" description="N-acetyltransferase" evidence="1">
    <location>
        <begin position="1"/>
        <end position="144"/>
    </location>
</feature>
<dbReference type="Pfam" id="PF13673">
    <property type="entry name" value="Acetyltransf_10"/>
    <property type="match status" value="1"/>
</dbReference>
<dbReference type="GO" id="GO:0016747">
    <property type="term" value="F:acyltransferase activity, transferring groups other than amino-acyl groups"/>
    <property type="evidence" value="ECO:0007669"/>
    <property type="project" value="InterPro"/>
</dbReference>
<reference evidence="3" key="1">
    <citation type="submission" date="2017-09" db="EMBL/GenBank/DDBJ databases">
        <authorList>
            <person name="Varghese N."/>
            <person name="Submissions S."/>
        </authorList>
    </citation>
    <scope>NUCLEOTIDE SEQUENCE [LARGE SCALE GENOMIC DNA]</scope>
    <source>
        <strain evidence="3">CGMCC 1.12641</strain>
    </source>
</reference>
<dbReference type="Proteomes" id="UP000219193">
    <property type="component" value="Unassembled WGS sequence"/>
</dbReference>
<dbReference type="InterPro" id="IPR000182">
    <property type="entry name" value="GNAT_dom"/>
</dbReference>
<protein>
    <submittedName>
        <fullName evidence="2">Acetyltransferase (GNAT) domain-containing protein</fullName>
    </submittedName>
</protein>
<dbReference type="RefSeq" id="WP_097054487.1">
    <property type="nucleotide sequence ID" value="NZ_OCMF01000001.1"/>
</dbReference>
<dbReference type="EMBL" id="OCMF01000001">
    <property type="protein sequence ID" value="SOC78684.1"/>
    <property type="molecule type" value="Genomic_DNA"/>
</dbReference>
<evidence type="ECO:0000313" key="2">
    <source>
        <dbReference type="EMBL" id="SOC78684.1"/>
    </source>
</evidence>
<evidence type="ECO:0000259" key="1">
    <source>
        <dbReference type="PROSITE" id="PS51186"/>
    </source>
</evidence>
<dbReference type="AlphaFoldDB" id="A0A285X1T3"/>
<dbReference type="Gene3D" id="3.40.630.30">
    <property type="match status" value="1"/>
</dbReference>
<dbReference type="SUPFAM" id="SSF55729">
    <property type="entry name" value="Acyl-CoA N-acyltransferases (Nat)"/>
    <property type="match status" value="1"/>
</dbReference>
<evidence type="ECO:0000313" key="3">
    <source>
        <dbReference type="Proteomes" id="UP000219193"/>
    </source>
</evidence>
<accession>A0A285X1T3</accession>
<gene>
    <name evidence="2" type="ORF">SAMN06296241_0197</name>
</gene>
<dbReference type="OrthoDB" id="2352823at2"/>
<name>A0A285X1T3_9FLAO</name>
<sequence>MIRKISAEETYPVRQQVLRPGRPAREVFFEGDLEPDTFHLGYFDAGKILGVATYVSRKNNFFEAAVQYQLRGMAVLPNHRGKNIGEELLLKGEKLLKSKDPEILLWFNAREVAIGFYKKYGYQAIGNPFMIPNVCMHIVMHKKL</sequence>
<dbReference type="PROSITE" id="PS51186">
    <property type="entry name" value="GNAT"/>
    <property type="match status" value="1"/>
</dbReference>